<keyword evidence="2" id="KW-1185">Reference proteome</keyword>
<dbReference type="EMBL" id="MU251749">
    <property type="protein sequence ID" value="KAG9229605.1"/>
    <property type="molecule type" value="Genomic_DNA"/>
</dbReference>
<protein>
    <submittedName>
        <fullName evidence="1">Uncharacterized protein</fullName>
    </submittedName>
</protein>
<gene>
    <name evidence="1" type="ORF">BJ875DRAFT_186148</name>
</gene>
<accession>A0A9P8C181</accession>
<sequence>MKTQTLPPFFLNFPSLRPPRFLFEDIGISLSLAPPWGPIVDGKWNINPDHESGRAGCAWSRGRCGSQGGVGRRRMISADIPDQATSQDSESPCPSAWLAADGAALTGQRVFFDWTSLAWRIHREVPRRLENSVKSPRQFSSRAPPNMPIYSDLCQGPWYSTSIRLWVATDGVRTESSYCPGVLYIDRDSRALVIWEPLGTCFPAKRSEGFGVSSLVKIRKNASAARSHRRCDAVQRGLPLARFGQNLGKLLRTPYRHRSSETPDNSNLLAACRLNVVSHWHPHSQDAAVP</sequence>
<evidence type="ECO:0000313" key="1">
    <source>
        <dbReference type="EMBL" id="KAG9229605.1"/>
    </source>
</evidence>
<comment type="caution">
    <text evidence="1">The sequence shown here is derived from an EMBL/GenBank/DDBJ whole genome shotgun (WGS) entry which is preliminary data.</text>
</comment>
<evidence type="ECO:0000313" key="2">
    <source>
        <dbReference type="Proteomes" id="UP000824998"/>
    </source>
</evidence>
<dbReference type="AlphaFoldDB" id="A0A9P8C181"/>
<name>A0A9P8C181_9HELO</name>
<dbReference type="Proteomes" id="UP000824998">
    <property type="component" value="Unassembled WGS sequence"/>
</dbReference>
<reference evidence="1" key="1">
    <citation type="journal article" date="2021" name="IMA Fungus">
        <title>Genomic characterization of three marine fungi, including Emericellopsis atlantica sp. nov. with signatures of a generalist lifestyle and marine biomass degradation.</title>
        <authorList>
            <person name="Hagestad O.C."/>
            <person name="Hou L."/>
            <person name="Andersen J.H."/>
            <person name="Hansen E.H."/>
            <person name="Altermark B."/>
            <person name="Li C."/>
            <person name="Kuhnert E."/>
            <person name="Cox R.J."/>
            <person name="Crous P.W."/>
            <person name="Spatafora J.W."/>
            <person name="Lail K."/>
            <person name="Amirebrahimi M."/>
            <person name="Lipzen A."/>
            <person name="Pangilinan J."/>
            <person name="Andreopoulos W."/>
            <person name="Hayes R.D."/>
            <person name="Ng V."/>
            <person name="Grigoriev I.V."/>
            <person name="Jackson S.A."/>
            <person name="Sutton T.D.S."/>
            <person name="Dobson A.D.W."/>
            <person name="Rama T."/>
        </authorList>
    </citation>
    <scope>NUCLEOTIDE SEQUENCE</scope>
    <source>
        <strain evidence="1">TRa018bII</strain>
    </source>
</reference>
<proteinExistence type="predicted"/>
<organism evidence="1 2">
    <name type="scientific">Amylocarpus encephaloides</name>
    <dbReference type="NCBI Taxonomy" id="45428"/>
    <lineage>
        <taxon>Eukaryota</taxon>
        <taxon>Fungi</taxon>
        <taxon>Dikarya</taxon>
        <taxon>Ascomycota</taxon>
        <taxon>Pezizomycotina</taxon>
        <taxon>Leotiomycetes</taxon>
        <taxon>Helotiales</taxon>
        <taxon>Helotiales incertae sedis</taxon>
        <taxon>Amylocarpus</taxon>
    </lineage>
</organism>